<dbReference type="EMBL" id="JAEHOC010000104">
    <property type="protein sequence ID" value="KAG2422515.1"/>
    <property type="molecule type" value="Genomic_DNA"/>
</dbReference>
<comment type="caution">
    <text evidence="1">The sequence shown here is derived from an EMBL/GenBank/DDBJ whole genome shotgun (WGS) entry which is preliminary data.</text>
</comment>
<keyword evidence="2" id="KW-1185">Reference proteome</keyword>
<gene>
    <name evidence="1" type="ORF">HXX76_015983</name>
</gene>
<evidence type="ECO:0000313" key="1">
    <source>
        <dbReference type="EMBL" id="KAG2422515.1"/>
    </source>
</evidence>
<accession>A0A835VP42</accession>
<sequence length="279" mass="27513">MRGCRVGVLPEVPPAARKAMAGAAAAAAGAPVGGSGAGSSAAAGLDVDEADAAKRPVIRAKGDQRHGVVVEGGAAAALHDCVIAGAHLWELQESDFGGLSSDGVGVYGSGSRVLASGFFAEDGAQMDIGPPPPQRKAGGRVAGGAAGAAGLAAAAAAEAAAQGAEGQEQPWHAIADGCEECGFLADDAKLVMRPGARALARACEEAGFKAGCDGVLDASKAGLCLAQYGDVGYGFAVERARAKLLLGCGHCRAEGDPKRAKQTDMGSVIRGELKIVDVA</sequence>
<dbReference type="Proteomes" id="UP000650467">
    <property type="component" value="Unassembled WGS sequence"/>
</dbReference>
<dbReference type="AlphaFoldDB" id="A0A835VP42"/>
<reference evidence="1" key="1">
    <citation type="journal article" date="2020" name="bioRxiv">
        <title>Comparative genomics of Chlamydomonas.</title>
        <authorList>
            <person name="Craig R.J."/>
            <person name="Hasan A.R."/>
            <person name="Ness R.W."/>
            <person name="Keightley P.D."/>
        </authorList>
    </citation>
    <scope>NUCLEOTIDE SEQUENCE</scope>
    <source>
        <strain evidence="1">SAG 7.73</strain>
    </source>
</reference>
<organism evidence="1 2">
    <name type="scientific">Chlamydomonas incerta</name>
    <dbReference type="NCBI Taxonomy" id="51695"/>
    <lineage>
        <taxon>Eukaryota</taxon>
        <taxon>Viridiplantae</taxon>
        <taxon>Chlorophyta</taxon>
        <taxon>core chlorophytes</taxon>
        <taxon>Chlorophyceae</taxon>
        <taxon>CS clade</taxon>
        <taxon>Chlamydomonadales</taxon>
        <taxon>Chlamydomonadaceae</taxon>
        <taxon>Chlamydomonas</taxon>
    </lineage>
</organism>
<name>A0A835VP42_CHLIN</name>
<evidence type="ECO:0000313" key="2">
    <source>
        <dbReference type="Proteomes" id="UP000650467"/>
    </source>
</evidence>
<proteinExistence type="predicted"/>
<protein>
    <submittedName>
        <fullName evidence="1">Uncharacterized protein</fullName>
    </submittedName>
</protein>